<name>A0ABW0D5I4_STRFI</name>
<protein>
    <submittedName>
        <fullName evidence="3">Uncharacterized protein</fullName>
    </submittedName>
</protein>
<dbReference type="Pfam" id="PF04107">
    <property type="entry name" value="GCS2"/>
    <property type="match status" value="1"/>
</dbReference>
<dbReference type="InterPro" id="IPR006336">
    <property type="entry name" value="GCS2"/>
</dbReference>
<dbReference type="PANTHER" id="PTHR36510">
    <property type="entry name" value="GLUTAMATE--CYSTEINE LIGASE 2-RELATED"/>
    <property type="match status" value="1"/>
</dbReference>
<dbReference type="PANTHER" id="PTHR36510:SF1">
    <property type="entry name" value="GLUTAMATE--CYSTEINE LIGASE 2-RELATED"/>
    <property type="match status" value="1"/>
</dbReference>
<evidence type="ECO:0000313" key="4">
    <source>
        <dbReference type="Proteomes" id="UP001596156"/>
    </source>
</evidence>
<evidence type="ECO:0000313" key="3">
    <source>
        <dbReference type="EMBL" id="MFC5224340.1"/>
    </source>
</evidence>
<feature type="compositionally biased region" description="Basic and acidic residues" evidence="2">
    <location>
        <begin position="108"/>
        <end position="118"/>
    </location>
</feature>
<sequence length="188" mass="20829">MIFSRWPVSGMPPSFRDEADYDRRVQHLPESGLIPDTGRLYWQARLSERHPTFEVRCLDVQLRVDDEVMFAGLIRALVETPLGEAAAGPRIRRRPRSAAGVHAARGPTRSERPPDRPARRTTPRGRRPVPAPERRHPALEAAGGTREVTGLTHRLPQHGTGADRQRTALACGGLEATLDLITSESTTP</sequence>
<dbReference type="EMBL" id="JBHSKL010000008">
    <property type="protein sequence ID" value="MFC5224340.1"/>
    <property type="molecule type" value="Genomic_DNA"/>
</dbReference>
<accession>A0ABW0D5I4</accession>
<dbReference type="RefSeq" id="WP_344645762.1">
    <property type="nucleotide sequence ID" value="NZ_BAAASS010000020.1"/>
</dbReference>
<evidence type="ECO:0000256" key="1">
    <source>
        <dbReference type="ARBA" id="ARBA00048819"/>
    </source>
</evidence>
<evidence type="ECO:0000256" key="2">
    <source>
        <dbReference type="SAM" id="MobiDB-lite"/>
    </source>
</evidence>
<keyword evidence="4" id="KW-1185">Reference proteome</keyword>
<comment type="caution">
    <text evidence="3">The sequence shown here is derived from an EMBL/GenBank/DDBJ whole genome shotgun (WGS) entry which is preliminary data.</text>
</comment>
<gene>
    <name evidence="3" type="ORF">ACFPN6_06935</name>
</gene>
<organism evidence="3 4">
    <name type="scientific">Streptomyces fimbriatus</name>
    <dbReference type="NCBI Taxonomy" id="68197"/>
    <lineage>
        <taxon>Bacteria</taxon>
        <taxon>Bacillati</taxon>
        <taxon>Actinomycetota</taxon>
        <taxon>Actinomycetes</taxon>
        <taxon>Kitasatosporales</taxon>
        <taxon>Streptomycetaceae</taxon>
        <taxon>Streptomyces</taxon>
    </lineage>
</organism>
<dbReference type="SUPFAM" id="SSF55931">
    <property type="entry name" value="Glutamine synthetase/guanido kinase"/>
    <property type="match status" value="1"/>
</dbReference>
<proteinExistence type="predicted"/>
<dbReference type="InterPro" id="IPR050141">
    <property type="entry name" value="GCL_type2/YbdK_subfam"/>
</dbReference>
<feature type="region of interest" description="Disordered" evidence="2">
    <location>
        <begin position="87"/>
        <end position="164"/>
    </location>
</feature>
<dbReference type="Proteomes" id="UP001596156">
    <property type="component" value="Unassembled WGS sequence"/>
</dbReference>
<dbReference type="Gene3D" id="3.30.590.20">
    <property type="match status" value="1"/>
</dbReference>
<reference evidence="4" key="1">
    <citation type="journal article" date="2019" name="Int. J. Syst. Evol. Microbiol.">
        <title>The Global Catalogue of Microorganisms (GCM) 10K type strain sequencing project: providing services to taxonomists for standard genome sequencing and annotation.</title>
        <authorList>
            <consortium name="The Broad Institute Genomics Platform"/>
            <consortium name="The Broad Institute Genome Sequencing Center for Infectious Disease"/>
            <person name="Wu L."/>
            <person name="Ma J."/>
        </authorList>
    </citation>
    <scope>NUCLEOTIDE SEQUENCE [LARGE SCALE GENOMIC DNA]</scope>
    <source>
        <strain evidence="4">CCM 8479</strain>
    </source>
</reference>
<comment type="catalytic activity">
    <reaction evidence="1">
        <text>L-cysteine + L-glutamate + ATP = gamma-L-glutamyl-L-cysteine + ADP + phosphate + H(+)</text>
        <dbReference type="Rhea" id="RHEA:13285"/>
        <dbReference type="ChEBI" id="CHEBI:15378"/>
        <dbReference type="ChEBI" id="CHEBI:29985"/>
        <dbReference type="ChEBI" id="CHEBI:30616"/>
        <dbReference type="ChEBI" id="CHEBI:35235"/>
        <dbReference type="ChEBI" id="CHEBI:43474"/>
        <dbReference type="ChEBI" id="CHEBI:58173"/>
        <dbReference type="ChEBI" id="CHEBI:456216"/>
        <dbReference type="EC" id="6.3.2.2"/>
    </reaction>
</comment>
<dbReference type="InterPro" id="IPR014746">
    <property type="entry name" value="Gln_synth/guanido_kin_cat_dom"/>
</dbReference>